<dbReference type="SMART" id="SM00327">
    <property type="entry name" value="VWA"/>
    <property type="match status" value="1"/>
</dbReference>
<protein>
    <submittedName>
        <fullName evidence="4">VWA domain-containing protein</fullName>
    </submittedName>
</protein>
<evidence type="ECO:0000259" key="3">
    <source>
        <dbReference type="PROSITE" id="PS50234"/>
    </source>
</evidence>
<dbReference type="PROSITE" id="PS50234">
    <property type="entry name" value="VWFA"/>
    <property type="match status" value="1"/>
</dbReference>
<proteinExistence type="predicted"/>
<dbReference type="Gene3D" id="3.40.50.410">
    <property type="entry name" value="von Willebrand factor, type A domain"/>
    <property type="match status" value="1"/>
</dbReference>
<feature type="signal peptide" evidence="2">
    <location>
        <begin position="1"/>
        <end position="21"/>
    </location>
</feature>
<dbReference type="Pfam" id="PF00092">
    <property type="entry name" value="VWA"/>
    <property type="match status" value="1"/>
</dbReference>
<feature type="chain" id="PRO_5045181423" evidence="2">
    <location>
        <begin position="22"/>
        <end position="474"/>
    </location>
</feature>
<dbReference type="PROSITE" id="PS51257">
    <property type="entry name" value="PROKAR_LIPOPROTEIN"/>
    <property type="match status" value="1"/>
</dbReference>
<evidence type="ECO:0000313" key="5">
    <source>
        <dbReference type="Proteomes" id="UP001596109"/>
    </source>
</evidence>
<evidence type="ECO:0000313" key="4">
    <source>
        <dbReference type="EMBL" id="MFC5590131.1"/>
    </source>
</evidence>
<keyword evidence="2" id="KW-0732">Signal</keyword>
<dbReference type="RefSeq" id="WP_381436085.1">
    <property type="nucleotide sequence ID" value="NZ_JBHSNO010000007.1"/>
</dbReference>
<sequence length="474" mass="53245">MFIHKKIQTAFLLLFSCIILAACSDQAKPEVTAEEETAEKTKGKETATETDEIPKASLELEGIIAQKSGKLVEQHMAPEVEAAETKNFWTYHNFYEDTFEPIMQEELSNYFLENNKLDADQIYDYLVYQLGSGQYQSYYDQLVSYHHGYEMPELPDGKDEIEVAKARKTNIVILMDASGSMKAEVAGGVKMTLAKEVIEAFTGELEDGAHVSLLAYGHKGRGVESEKELSCSSIDEVYPLGAYEEATFHEAMDSFQASGWTPLAGAMEKAGELLAPYGNEEYRNVVYIVSDGIETCGGDPVEAAKKLHEGNIEAKVNIIGFDVDDEGQNQLREAAEAGGGKYATVRDKSGFEDVLLKKWKPSHMQVWSQQGVSLRNLVDQMEELQEIYGRLSNVSDREAGRVYSAARFLRGEKLISDEDAQIVMDRVEEMKELRGNHFRELYDEKSTEAKQARDDIDAAVQAWKDKWYEELESE</sequence>
<reference evidence="5" key="1">
    <citation type="journal article" date="2019" name="Int. J. Syst. Evol. Microbiol.">
        <title>The Global Catalogue of Microorganisms (GCM) 10K type strain sequencing project: providing services to taxonomists for standard genome sequencing and annotation.</title>
        <authorList>
            <consortium name="The Broad Institute Genomics Platform"/>
            <consortium name="The Broad Institute Genome Sequencing Center for Infectious Disease"/>
            <person name="Wu L."/>
            <person name="Ma J."/>
        </authorList>
    </citation>
    <scope>NUCLEOTIDE SEQUENCE [LARGE SCALE GENOMIC DNA]</scope>
    <source>
        <strain evidence="5">CGMCC 4.1434</strain>
    </source>
</reference>
<dbReference type="SUPFAM" id="SSF53300">
    <property type="entry name" value="vWA-like"/>
    <property type="match status" value="1"/>
</dbReference>
<feature type="compositionally biased region" description="Basic and acidic residues" evidence="1">
    <location>
        <begin position="38"/>
        <end position="47"/>
    </location>
</feature>
<gene>
    <name evidence="4" type="ORF">ACFPRA_14590</name>
</gene>
<dbReference type="EMBL" id="JBHSNO010000007">
    <property type="protein sequence ID" value="MFC5590131.1"/>
    <property type="molecule type" value="Genomic_DNA"/>
</dbReference>
<evidence type="ECO:0000256" key="2">
    <source>
        <dbReference type="SAM" id="SignalP"/>
    </source>
</evidence>
<comment type="caution">
    <text evidence="4">The sequence shown here is derived from an EMBL/GenBank/DDBJ whole genome shotgun (WGS) entry which is preliminary data.</text>
</comment>
<dbReference type="InterPro" id="IPR002035">
    <property type="entry name" value="VWF_A"/>
</dbReference>
<dbReference type="InterPro" id="IPR036465">
    <property type="entry name" value="vWFA_dom_sf"/>
</dbReference>
<feature type="domain" description="VWFA" evidence="3">
    <location>
        <begin position="170"/>
        <end position="359"/>
    </location>
</feature>
<organism evidence="4 5">
    <name type="scientific">Sporosarcina soli</name>
    <dbReference type="NCBI Taxonomy" id="334736"/>
    <lineage>
        <taxon>Bacteria</taxon>
        <taxon>Bacillati</taxon>
        <taxon>Bacillota</taxon>
        <taxon>Bacilli</taxon>
        <taxon>Bacillales</taxon>
        <taxon>Caryophanaceae</taxon>
        <taxon>Sporosarcina</taxon>
    </lineage>
</organism>
<accession>A0ABW0TL01</accession>
<feature type="region of interest" description="Disordered" evidence="1">
    <location>
        <begin position="30"/>
        <end position="50"/>
    </location>
</feature>
<name>A0ABW0TL01_9BACL</name>
<evidence type="ECO:0000256" key="1">
    <source>
        <dbReference type="SAM" id="MobiDB-lite"/>
    </source>
</evidence>
<keyword evidence="5" id="KW-1185">Reference proteome</keyword>
<dbReference type="Proteomes" id="UP001596109">
    <property type="component" value="Unassembled WGS sequence"/>
</dbReference>